<protein>
    <submittedName>
        <fullName evidence="2">Uncharacterized protein</fullName>
    </submittedName>
</protein>
<dbReference type="PANTHER" id="PTHR35696:SF1">
    <property type="entry name" value="ELECTRON CARRIER_IRON ION-BINDING PROTEIN"/>
    <property type="match status" value="1"/>
</dbReference>
<dbReference type="OrthoDB" id="1915989at2759"/>
<dbReference type="Gramene" id="ERN15483">
    <property type="protein sequence ID" value="ERN15483"/>
    <property type="gene ID" value="AMTR_s00048p00018580"/>
</dbReference>
<feature type="region of interest" description="Disordered" evidence="1">
    <location>
        <begin position="269"/>
        <end position="296"/>
    </location>
</feature>
<feature type="compositionally biased region" description="Low complexity" evidence="1">
    <location>
        <begin position="9"/>
        <end position="33"/>
    </location>
</feature>
<feature type="region of interest" description="Disordered" evidence="1">
    <location>
        <begin position="1"/>
        <end position="65"/>
    </location>
</feature>
<feature type="compositionally biased region" description="Polar residues" evidence="1">
    <location>
        <begin position="123"/>
        <end position="143"/>
    </location>
</feature>
<gene>
    <name evidence="2" type="ORF">AMTR_s00048p00018580</name>
</gene>
<dbReference type="Proteomes" id="UP000017836">
    <property type="component" value="Unassembled WGS sequence"/>
</dbReference>
<dbReference type="EMBL" id="KI392502">
    <property type="protein sequence ID" value="ERN15483.1"/>
    <property type="molecule type" value="Genomic_DNA"/>
</dbReference>
<feature type="region of interest" description="Disordered" evidence="1">
    <location>
        <begin position="108"/>
        <end position="145"/>
    </location>
</feature>
<keyword evidence="3" id="KW-1185">Reference proteome</keyword>
<dbReference type="AlphaFoldDB" id="U5D544"/>
<evidence type="ECO:0000256" key="1">
    <source>
        <dbReference type="SAM" id="MobiDB-lite"/>
    </source>
</evidence>
<dbReference type="OMA" id="CIKARIK"/>
<sequence length="383" mass="42144">MATVSSPLAPNNNNSNGNPNANGNGNGNSNSSNIKSESTASTTLRTNLPATTTTPRPNLRGLNKPKCSQCGNVARSRCPFQSCKSCCSRAQNPCYIHVLKGNVTLPDKVPSSSSPLPDHQRTDVSSSTASPKTSQRSNPQNYYTPFIGANIPVRSRKPLSRKEIAAINGWRFSKLKEHTDQDIEAENEAFERYMQNVSLLEEVFSIHPLEPGLDNQSEPAPTSLKKDYDTQKLLSCIKARIKADPQRGERNKQKLQGLIDARLGKLQSGDSIEEAGEKEPKRTKNGDDKAWFERPLITNGSMDSKARIEDELKACLAMKLQLSGEKPSFLKSENDEIVTGQESKVVNPRSFGVGKLYTEAQVTDDELCNINAKFSSCHDFEEL</sequence>
<dbReference type="PANTHER" id="PTHR35696">
    <property type="entry name" value="ELECTRON CARRIER/IRON ION-BINDING PROTEIN"/>
    <property type="match status" value="1"/>
</dbReference>
<evidence type="ECO:0000313" key="2">
    <source>
        <dbReference type="EMBL" id="ERN15483.1"/>
    </source>
</evidence>
<organism evidence="2 3">
    <name type="scientific">Amborella trichopoda</name>
    <dbReference type="NCBI Taxonomy" id="13333"/>
    <lineage>
        <taxon>Eukaryota</taxon>
        <taxon>Viridiplantae</taxon>
        <taxon>Streptophyta</taxon>
        <taxon>Embryophyta</taxon>
        <taxon>Tracheophyta</taxon>
        <taxon>Spermatophyta</taxon>
        <taxon>Magnoliopsida</taxon>
        <taxon>Amborellales</taxon>
        <taxon>Amborellaceae</taxon>
        <taxon>Amborella</taxon>
    </lineage>
</organism>
<feature type="compositionally biased region" description="Basic and acidic residues" evidence="1">
    <location>
        <begin position="275"/>
        <end position="292"/>
    </location>
</feature>
<dbReference type="GO" id="GO:0005634">
    <property type="term" value="C:nucleus"/>
    <property type="evidence" value="ECO:0007669"/>
    <property type="project" value="EnsemblPlants"/>
</dbReference>
<feature type="compositionally biased region" description="Low complexity" evidence="1">
    <location>
        <begin position="42"/>
        <end position="60"/>
    </location>
</feature>
<proteinExistence type="predicted"/>
<dbReference type="eggNOG" id="ENOG502QUR3">
    <property type="taxonomic scope" value="Eukaryota"/>
</dbReference>
<accession>U5D544</accession>
<reference evidence="3" key="1">
    <citation type="journal article" date="2013" name="Science">
        <title>The Amborella genome and the evolution of flowering plants.</title>
        <authorList>
            <consortium name="Amborella Genome Project"/>
        </authorList>
    </citation>
    <scope>NUCLEOTIDE SEQUENCE [LARGE SCALE GENOMIC DNA]</scope>
</reference>
<dbReference type="GO" id="GO:0009507">
    <property type="term" value="C:chloroplast"/>
    <property type="evidence" value="ECO:0007669"/>
    <property type="project" value="EnsemblPlants"/>
</dbReference>
<evidence type="ECO:0000313" key="3">
    <source>
        <dbReference type="Proteomes" id="UP000017836"/>
    </source>
</evidence>
<dbReference type="HOGENOM" id="CLU_065269_0_0_1"/>
<name>U5D544_AMBTC</name>